<proteinExistence type="predicted"/>
<evidence type="ECO:0000313" key="2">
    <source>
        <dbReference type="Proteomes" id="UP000667802"/>
    </source>
</evidence>
<comment type="caution">
    <text evidence="1">The sequence shown here is derived from an EMBL/GenBank/DDBJ whole genome shotgun (WGS) entry which is preliminary data.</text>
</comment>
<reference evidence="2" key="1">
    <citation type="journal article" date="2021" name="Science">
        <title>Hunting the eagle killer: A cyanobacterial neurotoxin causes vacuolar myelinopathy.</title>
        <authorList>
            <person name="Breinlinger S."/>
            <person name="Phillips T.J."/>
            <person name="Haram B.N."/>
            <person name="Mares J."/>
            <person name="Martinez Yerena J.A."/>
            <person name="Hrouzek P."/>
            <person name="Sobotka R."/>
            <person name="Henderson W.M."/>
            <person name="Schmieder P."/>
            <person name="Williams S.M."/>
            <person name="Lauderdale J.D."/>
            <person name="Wilde H.D."/>
            <person name="Gerrin W."/>
            <person name="Kust A."/>
            <person name="Washington J.W."/>
            <person name="Wagner C."/>
            <person name="Geier B."/>
            <person name="Liebeke M."/>
            <person name="Enke H."/>
            <person name="Niedermeyer T.H.J."/>
            <person name="Wilde S.B."/>
        </authorList>
    </citation>
    <scope>NUCLEOTIDE SEQUENCE [LARGE SCALE GENOMIC DNA]</scope>
    <source>
        <strain evidence="2">Thurmond2011</strain>
    </source>
</reference>
<dbReference type="AlphaFoldDB" id="A0AAP5M3R2"/>
<dbReference type="EMBL" id="JAALHA020000001">
    <property type="protein sequence ID" value="MDR9894066.1"/>
    <property type="molecule type" value="Genomic_DNA"/>
</dbReference>
<name>A0AAP5M3R2_9CYAN</name>
<gene>
    <name evidence="1" type="ORF">G7B40_005705</name>
</gene>
<sequence length="150" mass="16889">MVITEPIDYVSSAPNSLNSNIFSRSIYYYIVGSDGTITRTGTIKKFQVQYNIGAVKATYSISHASLLHKNAVWFIYNQDRDSKEKSQLNCVRIDFAGNKSEITPLKNQPGGHFYFQKEIVHNLGNALFVVGYHGGSIPTGYPEMFRIEIE</sequence>
<accession>A0AAP5M3R2</accession>
<dbReference type="Proteomes" id="UP000667802">
    <property type="component" value="Unassembled WGS sequence"/>
</dbReference>
<evidence type="ECO:0000313" key="1">
    <source>
        <dbReference type="EMBL" id="MDR9894066.1"/>
    </source>
</evidence>
<protein>
    <submittedName>
        <fullName evidence="1">Uncharacterized protein</fullName>
    </submittedName>
</protein>
<organism evidence="1 2">
    <name type="scientific">Aetokthonos hydrillicola Thurmond2011</name>
    <dbReference type="NCBI Taxonomy" id="2712845"/>
    <lineage>
        <taxon>Bacteria</taxon>
        <taxon>Bacillati</taxon>
        <taxon>Cyanobacteriota</taxon>
        <taxon>Cyanophyceae</taxon>
        <taxon>Nostocales</taxon>
        <taxon>Hapalosiphonaceae</taxon>
        <taxon>Aetokthonos</taxon>
    </lineage>
</organism>
<keyword evidence="2" id="KW-1185">Reference proteome</keyword>